<keyword evidence="4" id="KW-0812">Transmembrane</keyword>
<dbReference type="InterPro" id="IPR011009">
    <property type="entry name" value="Kinase-like_dom_sf"/>
</dbReference>
<feature type="compositionally biased region" description="Basic and acidic residues" evidence="3">
    <location>
        <begin position="2633"/>
        <end position="2668"/>
    </location>
</feature>
<feature type="region of interest" description="Disordered" evidence="3">
    <location>
        <begin position="641"/>
        <end position="699"/>
    </location>
</feature>
<dbReference type="GO" id="GO:0005634">
    <property type="term" value="C:nucleus"/>
    <property type="evidence" value="ECO:0007669"/>
    <property type="project" value="TreeGrafter"/>
</dbReference>
<evidence type="ECO:0000259" key="5">
    <source>
        <dbReference type="PROSITE" id="PS50011"/>
    </source>
</evidence>
<dbReference type="InterPro" id="IPR027417">
    <property type="entry name" value="P-loop_NTPase"/>
</dbReference>
<accession>A0AAD5H229</accession>
<feature type="compositionally biased region" description="Basic and acidic residues" evidence="3">
    <location>
        <begin position="1870"/>
        <end position="1884"/>
    </location>
</feature>
<dbReference type="InterPro" id="IPR008271">
    <property type="entry name" value="Ser/Thr_kinase_AS"/>
</dbReference>
<feature type="compositionally biased region" description="Polar residues" evidence="3">
    <location>
        <begin position="1592"/>
        <end position="1604"/>
    </location>
</feature>
<feature type="transmembrane region" description="Helical" evidence="4">
    <location>
        <begin position="474"/>
        <end position="496"/>
    </location>
</feature>
<dbReference type="GO" id="GO:0005524">
    <property type="term" value="F:ATP binding"/>
    <property type="evidence" value="ECO:0007669"/>
    <property type="project" value="InterPro"/>
</dbReference>
<dbReference type="GO" id="GO:0006355">
    <property type="term" value="P:regulation of DNA-templated transcription"/>
    <property type="evidence" value="ECO:0007669"/>
    <property type="project" value="InterPro"/>
</dbReference>
<dbReference type="GO" id="GO:0042393">
    <property type="term" value="F:histone binding"/>
    <property type="evidence" value="ECO:0007669"/>
    <property type="project" value="TreeGrafter"/>
</dbReference>
<feature type="region of interest" description="Disordered" evidence="3">
    <location>
        <begin position="2620"/>
        <end position="2692"/>
    </location>
</feature>
<protein>
    <recommendedName>
        <fullName evidence="5">Protein kinase domain-containing protein</fullName>
    </recommendedName>
</protein>
<feature type="compositionally biased region" description="Low complexity" evidence="3">
    <location>
        <begin position="1469"/>
        <end position="1498"/>
    </location>
</feature>
<dbReference type="SUPFAM" id="SSF52540">
    <property type="entry name" value="P-loop containing nucleoside triphosphate hydrolases"/>
    <property type="match status" value="2"/>
</dbReference>
<dbReference type="SUPFAM" id="SSF56112">
    <property type="entry name" value="Protein kinase-like (PK-like)"/>
    <property type="match status" value="1"/>
</dbReference>
<dbReference type="Pfam" id="PF13872">
    <property type="entry name" value="AAA_34"/>
    <property type="match status" value="1"/>
</dbReference>
<keyword evidence="4" id="KW-1133">Transmembrane helix</keyword>
<evidence type="ECO:0000256" key="4">
    <source>
        <dbReference type="SAM" id="Phobius"/>
    </source>
</evidence>
<sequence length="2692" mass="281344">MAVPHAVLLGTTVNTSSQPSEEACAAACRADDKCTYYNYCSPEEGQCEMDSALTWSPPRSCYLLQQTVAHPSSFMVLLGNGSDVTTTAGAPLSADLENIPLQLPGYFGLLGLGVFGSGNFPCSQSFQHYMCALKGGPAELAAACNAAQPQCTGFAATSGALTTSGSSAANNADSGSSPKAAANQIGILKGSTVLAPHQLSYSPFQIAFLQTGRVRLVPLNASDYPAGQLPGSNRSATFNVLMRPQAELRSTAYGCVIAAPNIMLPGSQVVSLSVETAFDACTKRCSLHPECRSVNWCPTSEEGGCIIGSYGLASLPPGSCSMLWEASVAGMTSVAVLAAGPGMHTVAGILVHARPNITLPGYRQHLGQALLGAYDMARDACPDSLRPTYCRGFTWREASLPGVTGTSSAVLKRAGPDGFDPRRVNWNPGLSLFVKDGVPLAEAAPPALPPGHPSATSTTEQPQAAAAGLTTAQLAGIVVGSVVGAALLAGAAVLLWRRHRRRASGSQQQLLPTAHALAPAGAVAGAAGHPLKARASLPNELPEVHVDGGEVELASSVNRAVSTPRRRAQSSPGRGGKQPLPPPPAAAAGLVAAVDLQGTAAAVLPSPFAALAGKAPLPSGPITPGGSSSSRLTVAALLAGSSSTTPLRRQQGGQPPAAAVAGDQGGGSGEERSRGGAAAMSGPGGSASPSDEAAASIAAESGQRSQALAWVDEWEDVLVPESDIQFERDAEGRPITLGSEAQMMRRLRHPCVLQLMGVTITEEAGILLMEYAPGRDLDSCMHACNRQTNARVLGWYNRGRRVALDIATGLAYLHQRRVLHLDLKPHNILLGRHGEAKIGDVGFSRILQDTHLSVQGMQGTFDWVSPEASLRPRRGQLTALRVPEDCPAEVAALQASPPFSAPFQGPVQVDQQSLIMQAAAPAGAQGEEEEEGRYEGYSAAHLASSNPGLWPHPDPLVESASLASVPKPQPTFQHAIAEAISDAQLESVIYANLKFHGPRLANGARAGFFLGDGAGVGKGRQIAAVALQHAKDGGRRVLWLSVSTDLRKDAERDLVDVGCHLPLFPKGAQQPPAKDNITHQGVWFMTYSALIQGLKEEPALKGGGRGRGRGRSAADKTDSMRIVPQRGSRLKQLITWLRNDPSGAPLIVLDECHKAKNVMGSTGGKPSKTARAVEQLPDAKVLYSSATGASEPKNLGYMTRLGLWGAKDAVEFINILNKSRTGALELTALSLKASGAYLSRTLSYQGAEFEMRQVAVDARFKASYNASVALWSLVWRVVGPLTTARKAGVYWGAHQRYFRQQVMAGKVNELVAVAKQALQDGHCVVIGLQSTGESVTNQQSEINDGQFDDLASAPLMIMQSFLRQHFPSGHAGDAAVDADTVIFAAVDALGHWMERAGGTADPSHEDLCAARCNPYQKLSEQAVAAGEAKLAEIEAAIRRQGIDKLADELATAAAEEQRLKEALRKAARAAESSGHQAQQAQRGQQPAPMSPRQAQLAAAPKQPLYPMFEKHPAKKAAVAGGGGRPAAAPAPGLAKSAPRRIMDLSDSDSEDEFVSTKPSSKQRGPAKRPSAAASKPPGGAATSKKRKASVIDDSQSESGSDNENASAAGQAGQQSGRAAAAEMQRLSADLQDAVQLRMSAERRLRQAQAAEAELQRRLSGQGPTPGAAAQGGSGAVRSARAARRAAPVSYRDDSDEDGQDEAGLEKQSAGRRSSGRPSTGRSSGSAAAAAAAAAYDPLSDSDAELDRQMEAQRMQVDDDSDSGSEYGEDAEMELLQEGGLEGLDGEEGDEERLTQEARLGGLLARLKGVLIHVASGLDLPPNPLDDILEQLGGRDAVAELTGRKAAVVRNADGKGASLQNRADPNLKAREADVHGRQGERDGGREGVGCGNHTGANSSMVMEKRVAIISDAASTGISLQADRRARNQRRRVHITLELPWSADKAIQQFGRSHRSNQASAPHYILLVTPLAGESRFASAAAKRLATLGALLHGSRHATGAGSELKSFDVDNKHGAEALDLCLTSILGREFGSIRQRSKLNVQVPLPQVPEGIQDSELLPDLGEAPATQADKRFKQFMRARLLSVGLLKPDYNGQPRMPDKKVISSYRALGQLDVGIMTIKGSSCQVDDRSLVQRDELTGAEVHHVTLAIDRGISWEDACERRDEAVQRMTAAEGEQHKHASGFYMGDLLVTAGGAKRPKLIVLASEIGKTVTGSTKLAIARPNSGDCGSMTLQELREKASGWGRVGYRLVADEKAQDAWTFWHEYTDTHCVHGDTCTNAECSVGGRHQSLHILSGAVLPIMPRLEQLRARSMWGRLGMSAESQSTRPLRIVKAVTSEGENIVGIEATVGAEMKYWSVGKETLDGDRKKAQEKEEAAAVAAAAVAQAAHAAATAPDMSGPAAAVAAAAAAGHTGPANHSMAAAAAAGAAAAAEAALLAEQEAAHQQAARVAAQKQAAVDALAKQLAEAQAAAAAAQAAVVAMARGGHNIKPAAIKIEPGMGIKQEAPSAAAAAFAAADVAQQAQRAAEPAVQVKAEPAVPAVKPEPMAAGQPQAAADSQAVRPLGLKARVQLASQSSEPVPGQGEGVTFGIPPSAIRARGGEVTVMVPADVADRFNRALHKHEGSGGGVASNIDTETHKAGFEPQTERARNLTEVAMEKMRTEGTGETRTPEVGFPASASAEREGPHGQRPGQL</sequence>
<keyword evidence="2" id="KW-0175">Coiled coil</keyword>
<reference evidence="6" key="1">
    <citation type="submission" date="2020-11" db="EMBL/GenBank/DDBJ databases">
        <title>Chlorella ohadii genome sequencing and assembly.</title>
        <authorList>
            <person name="Murik O."/>
            <person name="Treves H."/>
            <person name="Kedem I."/>
            <person name="Shotland Y."/>
            <person name="Kaplan A."/>
        </authorList>
    </citation>
    <scope>NUCLEOTIDE SEQUENCE</scope>
    <source>
        <strain evidence="6">1</strain>
    </source>
</reference>
<comment type="caution">
    <text evidence="6">The sequence shown here is derived from an EMBL/GenBank/DDBJ whole genome shotgun (WGS) entry which is preliminary data.</text>
</comment>
<feature type="compositionally biased region" description="Low complexity" evidence="3">
    <location>
        <begin position="1646"/>
        <end position="1668"/>
    </location>
</feature>
<dbReference type="Pfam" id="PF13871">
    <property type="entry name" value="Helicase_C_4"/>
    <property type="match status" value="1"/>
</dbReference>
<dbReference type="InterPro" id="IPR026741">
    <property type="entry name" value="SNO"/>
</dbReference>
<comment type="similarity">
    <text evidence="1">Belongs to the SBNO family.</text>
</comment>
<dbReference type="InterPro" id="IPR026937">
    <property type="entry name" value="SBNO_Helicase_C_dom"/>
</dbReference>
<evidence type="ECO:0000313" key="6">
    <source>
        <dbReference type="EMBL" id="KAI7841339.1"/>
    </source>
</evidence>
<evidence type="ECO:0000256" key="3">
    <source>
        <dbReference type="SAM" id="MobiDB-lite"/>
    </source>
</evidence>
<dbReference type="InterPro" id="IPR000719">
    <property type="entry name" value="Prot_kinase_dom"/>
</dbReference>
<name>A0AAD5H229_9CHLO</name>
<feature type="region of interest" description="Disordered" evidence="3">
    <location>
        <begin position="1463"/>
        <end position="1498"/>
    </location>
</feature>
<feature type="compositionally biased region" description="Low complexity" evidence="3">
    <location>
        <begin position="1567"/>
        <end position="1581"/>
    </location>
</feature>
<feature type="compositionally biased region" description="Low complexity" evidence="3">
    <location>
        <begin position="1605"/>
        <end position="1621"/>
    </location>
</feature>
<feature type="compositionally biased region" description="Low complexity" evidence="3">
    <location>
        <begin position="1675"/>
        <end position="1689"/>
    </location>
</feature>
<feature type="region of interest" description="Disordered" evidence="3">
    <location>
        <begin position="1870"/>
        <end position="1895"/>
    </location>
</feature>
<dbReference type="InterPro" id="IPR039187">
    <property type="entry name" value="SNO_AAA"/>
</dbReference>
<feature type="region of interest" description="Disordered" evidence="3">
    <location>
        <begin position="1098"/>
        <end position="1118"/>
    </location>
</feature>
<dbReference type="Pfam" id="PF00069">
    <property type="entry name" value="Pkinase"/>
    <property type="match status" value="1"/>
</dbReference>
<feature type="region of interest" description="Disordered" evidence="3">
    <location>
        <begin position="555"/>
        <end position="584"/>
    </location>
</feature>
<feature type="compositionally biased region" description="Low complexity" evidence="3">
    <location>
        <begin position="675"/>
        <end position="699"/>
    </location>
</feature>
<evidence type="ECO:0000313" key="7">
    <source>
        <dbReference type="Proteomes" id="UP001205105"/>
    </source>
</evidence>
<organism evidence="6 7">
    <name type="scientific">Chlorella ohadii</name>
    <dbReference type="NCBI Taxonomy" id="2649997"/>
    <lineage>
        <taxon>Eukaryota</taxon>
        <taxon>Viridiplantae</taxon>
        <taxon>Chlorophyta</taxon>
        <taxon>core chlorophytes</taxon>
        <taxon>Trebouxiophyceae</taxon>
        <taxon>Chlorellales</taxon>
        <taxon>Chlorellaceae</taxon>
        <taxon>Chlorella clade</taxon>
        <taxon>Chlorella</taxon>
    </lineage>
</organism>
<dbReference type="GO" id="GO:0004672">
    <property type="term" value="F:protein kinase activity"/>
    <property type="evidence" value="ECO:0007669"/>
    <property type="project" value="InterPro"/>
</dbReference>
<keyword evidence="4" id="KW-0472">Membrane</keyword>
<dbReference type="PROSITE" id="PS50011">
    <property type="entry name" value="PROTEIN_KINASE_DOM"/>
    <property type="match status" value="1"/>
</dbReference>
<evidence type="ECO:0000256" key="2">
    <source>
        <dbReference type="SAM" id="Coils"/>
    </source>
</evidence>
<feature type="region of interest" description="Disordered" evidence="3">
    <location>
        <begin position="1641"/>
        <end position="1741"/>
    </location>
</feature>
<dbReference type="EMBL" id="JADXDR010000064">
    <property type="protein sequence ID" value="KAI7841339.1"/>
    <property type="molecule type" value="Genomic_DNA"/>
</dbReference>
<evidence type="ECO:0000256" key="1">
    <source>
        <dbReference type="ARBA" id="ARBA00006992"/>
    </source>
</evidence>
<gene>
    <name evidence="6" type="ORF">COHA_004957</name>
</gene>
<dbReference type="Proteomes" id="UP001205105">
    <property type="component" value="Unassembled WGS sequence"/>
</dbReference>
<dbReference type="PANTHER" id="PTHR12706:SF30">
    <property type="entry name" value="PROTEIN STRAWBERRY NOTCH-RELATED"/>
    <property type="match status" value="1"/>
</dbReference>
<feature type="region of interest" description="Disordered" evidence="3">
    <location>
        <begin position="1515"/>
        <end position="1624"/>
    </location>
</feature>
<feature type="coiled-coil region" evidence="2">
    <location>
        <begin position="2449"/>
        <end position="2476"/>
    </location>
</feature>
<dbReference type="Gene3D" id="3.40.50.300">
    <property type="entry name" value="P-loop containing nucleotide triphosphate hydrolases"/>
    <property type="match status" value="1"/>
</dbReference>
<dbReference type="Gene3D" id="1.10.510.10">
    <property type="entry name" value="Transferase(Phosphotransferase) domain 1"/>
    <property type="match status" value="1"/>
</dbReference>
<feature type="compositionally biased region" description="Acidic residues" evidence="3">
    <location>
        <begin position="1693"/>
        <end position="1702"/>
    </location>
</feature>
<dbReference type="GO" id="GO:0031490">
    <property type="term" value="F:chromatin DNA binding"/>
    <property type="evidence" value="ECO:0007669"/>
    <property type="project" value="TreeGrafter"/>
</dbReference>
<keyword evidence="7" id="KW-1185">Reference proteome</keyword>
<dbReference type="Gene3D" id="3.50.4.10">
    <property type="entry name" value="Hepatocyte Growth Factor"/>
    <property type="match status" value="1"/>
</dbReference>
<dbReference type="PANTHER" id="PTHR12706">
    <property type="entry name" value="STRAWBERRY NOTCH-RELATED"/>
    <property type="match status" value="1"/>
</dbReference>
<dbReference type="SMART" id="SM00220">
    <property type="entry name" value="S_TKc"/>
    <property type="match status" value="1"/>
</dbReference>
<proteinExistence type="inferred from homology"/>
<feature type="compositionally biased region" description="Low complexity" evidence="3">
    <location>
        <begin position="648"/>
        <end position="662"/>
    </location>
</feature>
<feature type="domain" description="Protein kinase" evidence="5">
    <location>
        <begin position="673"/>
        <end position="985"/>
    </location>
</feature>
<feature type="compositionally biased region" description="Low complexity" evidence="3">
    <location>
        <begin position="1710"/>
        <end position="1734"/>
    </location>
</feature>
<dbReference type="PROSITE" id="PS00108">
    <property type="entry name" value="PROTEIN_KINASE_ST"/>
    <property type="match status" value="1"/>
</dbReference>
<feature type="compositionally biased region" description="Low complexity" evidence="3">
    <location>
        <begin position="1525"/>
        <end position="1536"/>
    </location>
</feature>